<reference evidence="1" key="1">
    <citation type="submission" date="2024-09" db="EMBL/GenBank/DDBJ databases">
        <title>Draft Genome Sequences of Neofusicoccum parvum.</title>
        <authorList>
            <person name="Ashida A."/>
            <person name="Camagna M."/>
            <person name="Tanaka A."/>
            <person name="Takemoto D."/>
        </authorList>
    </citation>
    <scope>NUCLEOTIDE SEQUENCE</scope>
    <source>
        <strain evidence="1">PPO83</strain>
    </source>
</reference>
<dbReference type="EMBL" id="BSXG01000008">
    <property type="protein sequence ID" value="GME23661.1"/>
    <property type="molecule type" value="Genomic_DNA"/>
</dbReference>
<gene>
    <name evidence="1" type="primary">g8204</name>
    <name evidence="1" type="ORF">NpPPO83_00008204</name>
</gene>
<organism evidence="1 2">
    <name type="scientific">Neofusicoccum parvum</name>
    <dbReference type="NCBI Taxonomy" id="310453"/>
    <lineage>
        <taxon>Eukaryota</taxon>
        <taxon>Fungi</taxon>
        <taxon>Dikarya</taxon>
        <taxon>Ascomycota</taxon>
        <taxon>Pezizomycotina</taxon>
        <taxon>Dothideomycetes</taxon>
        <taxon>Dothideomycetes incertae sedis</taxon>
        <taxon>Botryosphaeriales</taxon>
        <taxon>Botryosphaeriaceae</taxon>
        <taxon>Neofusicoccum</taxon>
    </lineage>
</organism>
<dbReference type="Proteomes" id="UP001165186">
    <property type="component" value="Unassembled WGS sequence"/>
</dbReference>
<proteinExistence type="predicted"/>
<comment type="caution">
    <text evidence="1">The sequence shown here is derived from an EMBL/GenBank/DDBJ whole genome shotgun (WGS) entry which is preliminary data.</text>
</comment>
<protein>
    <submittedName>
        <fullName evidence="1">Nitrite reductase</fullName>
    </submittedName>
</protein>
<evidence type="ECO:0000313" key="1">
    <source>
        <dbReference type="EMBL" id="GME23661.1"/>
    </source>
</evidence>
<evidence type="ECO:0000313" key="2">
    <source>
        <dbReference type="Proteomes" id="UP001165186"/>
    </source>
</evidence>
<sequence>MSVFAGEFYGATSFDDVMQQFVLIRGIERIMATKQGDFTTVWHWIMEGPMKAAMQGPLYSLPHSAKCAPALEKYFDGLRAMVLARCTGSEQTGPCFNAIRSLQKIYQAVTSVPEHVPKEVGMAWAWVTMVTQDFVELLQARHPVALVVLMHFTTLFVLFEDKWYVKGWSERSSSAIREQLPAEFWPEEKLPGEAVLRRQLRAAELFFVF</sequence>
<accession>A0ACB5RT34</accession>
<keyword evidence="2" id="KW-1185">Reference proteome</keyword>
<name>A0ACB5RT34_9PEZI</name>